<sequence length="84" mass="9851">MMYRQYTVINCNISVLGYWRLRSSPSFAVSLRSWRRPSNDRFLDADLISPRSAPETAYLWSNNELPLSKFTYADPFASFWTKSC</sequence>
<dbReference type="EMBL" id="KY347015">
    <property type="protein sequence ID" value="APW77307.1"/>
    <property type="molecule type" value="Genomic_DNA"/>
</dbReference>
<protein>
    <submittedName>
        <fullName evidence="1">Uncharacterized protein</fullName>
    </submittedName>
</protein>
<proteinExistence type="predicted"/>
<organism evidence="1">
    <name type="scientific">Pseudomonas aeruginosa</name>
    <dbReference type="NCBI Taxonomy" id="287"/>
    <lineage>
        <taxon>Bacteria</taxon>
        <taxon>Pseudomonadati</taxon>
        <taxon>Pseudomonadota</taxon>
        <taxon>Gammaproteobacteria</taxon>
        <taxon>Pseudomonadales</taxon>
        <taxon>Pseudomonadaceae</taxon>
        <taxon>Pseudomonas</taxon>
    </lineage>
</organism>
<name>A0A1P8L017_PSEAI</name>
<dbReference type="AlphaFoldDB" id="A0A1P8L017"/>
<evidence type="ECO:0000313" key="1">
    <source>
        <dbReference type="EMBL" id="APW77307.1"/>
    </source>
</evidence>
<gene>
    <name evidence="1" type="ORF">TN6350_00004</name>
</gene>
<reference evidence="1" key="1">
    <citation type="submission" date="2016-12" db="EMBL/GenBank/DDBJ databases">
        <title>Transposon Tn6350 carrying new pyocin (S13) genes encoding a Pseudomonas aeruginosa bacteriocin with activity against carbapenemase-producing strains.</title>
        <authorList>
            <person name="Turano H."/>
            <person name="Gomes F."/>
            <person name="Barros-Carvalho G."/>
            <person name="Cerdeira L."/>
            <person name="Lincopan N."/>
        </authorList>
    </citation>
    <scope>NUCLEOTIDE SEQUENCE</scope>
    <source>
        <strain evidence="1">ET02</strain>
    </source>
</reference>
<accession>A0A1P8L017</accession>